<evidence type="ECO:0000313" key="11">
    <source>
        <dbReference type="Proteomes" id="UP000292052"/>
    </source>
</evidence>
<keyword evidence="11" id="KW-1185">Reference proteome</keyword>
<dbReference type="SMART" id="SM00219">
    <property type="entry name" value="TyrKc"/>
    <property type="match status" value="1"/>
</dbReference>
<dbReference type="SUPFAM" id="SSF56112">
    <property type="entry name" value="Protein kinase-like (PK-like)"/>
    <property type="match status" value="1"/>
</dbReference>
<dbReference type="GO" id="GO:0005886">
    <property type="term" value="C:plasma membrane"/>
    <property type="evidence" value="ECO:0007669"/>
    <property type="project" value="TreeGrafter"/>
</dbReference>
<dbReference type="InterPro" id="IPR000719">
    <property type="entry name" value="Prot_kinase_dom"/>
</dbReference>
<feature type="domain" description="Protein kinase" evidence="9">
    <location>
        <begin position="1"/>
        <end position="129"/>
    </location>
</feature>
<evidence type="ECO:0000256" key="6">
    <source>
        <dbReference type="ARBA" id="ARBA00023136"/>
    </source>
</evidence>
<sequence>KFTCSCELNFQEHLAKTRVVHRDLAARNVLVCENHTVKVSDFGLSRDIYQDNVYCKRGGGKLPIRWMALESLTHQRYTTQSDVWSFGVLLWEIVTLGGTPYVGIHSCDLLELLKSGYRLKCPSTCNSDL</sequence>
<dbReference type="OrthoDB" id="3256376at2759"/>
<dbReference type="PRINTS" id="PR00109">
    <property type="entry name" value="TYRKINASE"/>
</dbReference>
<gene>
    <name evidence="10" type="ORF">BDFB_012356</name>
</gene>
<dbReference type="Proteomes" id="UP000292052">
    <property type="component" value="Unassembled WGS sequence"/>
</dbReference>
<organism evidence="10 11">
    <name type="scientific">Asbolus verrucosus</name>
    <name type="common">Desert ironclad beetle</name>
    <dbReference type="NCBI Taxonomy" id="1661398"/>
    <lineage>
        <taxon>Eukaryota</taxon>
        <taxon>Metazoa</taxon>
        <taxon>Ecdysozoa</taxon>
        <taxon>Arthropoda</taxon>
        <taxon>Hexapoda</taxon>
        <taxon>Insecta</taxon>
        <taxon>Pterygota</taxon>
        <taxon>Neoptera</taxon>
        <taxon>Endopterygota</taxon>
        <taxon>Coleoptera</taxon>
        <taxon>Polyphaga</taxon>
        <taxon>Cucujiformia</taxon>
        <taxon>Tenebrionidae</taxon>
        <taxon>Pimeliinae</taxon>
        <taxon>Asbolus</taxon>
    </lineage>
</organism>
<dbReference type="GO" id="GO:0051130">
    <property type="term" value="P:positive regulation of cellular component organization"/>
    <property type="evidence" value="ECO:0007669"/>
    <property type="project" value="UniProtKB-ARBA"/>
</dbReference>
<dbReference type="InterPro" id="IPR050122">
    <property type="entry name" value="RTK"/>
</dbReference>
<feature type="non-terminal residue" evidence="10">
    <location>
        <position position="1"/>
    </location>
</feature>
<dbReference type="PROSITE" id="PS50011">
    <property type="entry name" value="PROTEIN_KINASE_DOM"/>
    <property type="match status" value="1"/>
</dbReference>
<dbReference type="GO" id="GO:0048468">
    <property type="term" value="P:cell development"/>
    <property type="evidence" value="ECO:0007669"/>
    <property type="project" value="UniProtKB-ARBA"/>
</dbReference>
<dbReference type="GO" id="GO:0043235">
    <property type="term" value="C:receptor complex"/>
    <property type="evidence" value="ECO:0007669"/>
    <property type="project" value="TreeGrafter"/>
</dbReference>
<dbReference type="GO" id="GO:0050793">
    <property type="term" value="P:regulation of developmental process"/>
    <property type="evidence" value="ECO:0007669"/>
    <property type="project" value="UniProtKB-ARBA"/>
</dbReference>
<dbReference type="GO" id="GO:0030182">
    <property type="term" value="P:neuron differentiation"/>
    <property type="evidence" value="ECO:0007669"/>
    <property type="project" value="UniProtKB-ARBA"/>
</dbReference>
<keyword evidence="2" id="KW-0808">Transferase</keyword>
<reference evidence="10 11" key="1">
    <citation type="submission" date="2017-03" db="EMBL/GenBank/DDBJ databases">
        <title>Genome of the blue death feigning beetle - Asbolus verrucosus.</title>
        <authorList>
            <person name="Rider S.D."/>
        </authorList>
    </citation>
    <scope>NUCLEOTIDE SEQUENCE [LARGE SCALE GENOMIC DNA]</scope>
    <source>
        <strain evidence="10">Butters</strain>
        <tissue evidence="10">Head and leg muscle</tissue>
    </source>
</reference>
<evidence type="ECO:0000256" key="2">
    <source>
        <dbReference type="ARBA" id="ARBA00022679"/>
    </source>
</evidence>
<dbReference type="FunFam" id="1.10.510.10:FF:001512">
    <property type="entry name" value="Receptor tyrosine-protein kinase erbB-2"/>
    <property type="match status" value="1"/>
</dbReference>
<comment type="subcellular location">
    <subcellularLocation>
        <location evidence="1">Endomembrane system</location>
    </subcellularLocation>
</comment>
<dbReference type="GO" id="GO:0004714">
    <property type="term" value="F:transmembrane receptor protein tyrosine kinase activity"/>
    <property type="evidence" value="ECO:0007669"/>
    <property type="project" value="UniProtKB-EC"/>
</dbReference>
<keyword evidence="3" id="KW-0547">Nucleotide-binding</keyword>
<dbReference type="GO" id="GO:0012505">
    <property type="term" value="C:endomembrane system"/>
    <property type="evidence" value="ECO:0007669"/>
    <property type="project" value="UniProtKB-SubCell"/>
</dbReference>
<dbReference type="EMBL" id="QDEB01030927">
    <property type="protein sequence ID" value="RZC39859.1"/>
    <property type="molecule type" value="Genomic_DNA"/>
</dbReference>
<keyword evidence="6" id="KW-0472">Membrane</keyword>
<evidence type="ECO:0000256" key="4">
    <source>
        <dbReference type="ARBA" id="ARBA00022777"/>
    </source>
</evidence>
<dbReference type="GO" id="GO:0005524">
    <property type="term" value="F:ATP binding"/>
    <property type="evidence" value="ECO:0007669"/>
    <property type="project" value="UniProtKB-KW"/>
</dbReference>
<evidence type="ECO:0000259" key="9">
    <source>
        <dbReference type="PROSITE" id="PS50011"/>
    </source>
</evidence>
<evidence type="ECO:0000256" key="5">
    <source>
        <dbReference type="ARBA" id="ARBA00022840"/>
    </source>
</evidence>
<dbReference type="AlphaFoldDB" id="A0A482W544"/>
<evidence type="ECO:0000256" key="1">
    <source>
        <dbReference type="ARBA" id="ARBA00004308"/>
    </source>
</evidence>
<dbReference type="GO" id="GO:0007169">
    <property type="term" value="P:cell surface receptor protein tyrosine kinase signaling pathway"/>
    <property type="evidence" value="ECO:0007669"/>
    <property type="project" value="TreeGrafter"/>
</dbReference>
<keyword evidence="5" id="KW-0067">ATP-binding</keyword>
<dbReference type="PROSITE" id="PS00109">
    <property type="entry name" value="PROTEIN_KINASE_TYR"/>
    <property type="match status" value="1"/>
</dbReference>
<proteinExistence type="predicted"/>
<evidence type="ECO:0000313" key="10">
    <source>
        <dbReference type="EMBL" id="RZC39859.1"/>
    </source>
</evidence>
<dbReference type="PANTHER" id="PTHR24416">
    <property type="entry name" value="TYROSINE-PROTEIN KINASE RECEPTOR"/>
    <property type="match status" value="1"/>
</dbReference>
<dbReference type="PANTHER" id="PTHR24416:SF620">
    <property type="entry name" value="TYROSINE-PROTEIN KINASE RECEPTOR TORSO"/>
    <property type="match status" value="1"/>
</dbReference>
<evidence type="ECO:0000256" key="8">
    <source>
        <dbReference type="ARBA" id="ARBA00051243"/>
    </source>
</evidence>
<comment type="catalytic activity">
    <reaction evidence="8">
        <text>L-tyrosyl-[protein] + ATP = O-phospho-L-tyrosyl-[protein] + ADP + H(+)</text>
        <dbReference type="Rhea" id="RHEA:10596"/>
        <dbReference type="Rhea" id="RHEA-COMP:10136"/>
        <dbReference type="Rhea" id="RHEA-COMP:20101"/>
        <dbReference type="ChEBI" id="CHEBI:15378"/>
        <dbReference type="ChEBI" id="CHEBI:30616"/>
        <dbReference type="ChEBI" id="CHEBI:46858"/>
        <dbReference type="ChEBI" id="CHEBI:61978"/>
        <dbReference type="ChEBI" id="CHEBI:456216"/>
        <dbReference type="EC" id="2.7.10.1"/>
    </reaction>
</comment>
<dbReference type="Pfam" id="PF07714">
    <property type="entry name" value="PK_Tyr_Ser-Thr"/>
    <property type="match status" value="1"/>
</dbReference>
<dbReference type="InterPro" id="IPR001245">
    <property type="entry name" value="Ser-Thr/Tyr_kinase_cat_dom"/>
</dbReference>
<accession>A0A482W544</accession>
<dbReference type="InterPro" id="IPR020635">
    <property type="entry name" value="Tyr_kinase_cat_dom"/>
</dbReference>
<evidence type="ECO:0000256" key="7">
    <source>
        <dbReference type="ARBA" id="ARBA00023137"/>
    </source>
</evidence>
<comment type="caution">
    <text evidence="10">The sequence shown here is derived from an EMBL/GenBank/DDBJ whole genome shotgun (WGS) entry which is preliminary data.</text>
</comment>
<dbReference type="InterPro" id="IPR008266">
    <property type="entry name" value="Tyr_kinase_AS"/>
</dbReference>
<protein>
    <submittedName>
        <fullName evidence="10">Pkinase Tyr domain containing protein</fullName>
    </submittedName>
</protein>
<dbReference type="STRING" id="1661398.A0A482W544"/>
<evidence type="ECO:0000256" key="3">
    <source>
        <dbReference type="ARBA" id="ARBA00022741"/>
    </source>
</evidence>
<dbReference type="InterPro" id="IPR011009">
    <property type="entry name" value="Kinase-like_dom_sf"/>
</dbReference>
<dbReference type="Gene3D" id="1.10.510.10">
    <property type="entry name" value="Transferase(Phosphotransferase) domain 1"/>
    <property type="match status" value="1"/>
</dbReference>
<keyword evidence="4 10" id="KW-0418">Kinase</keyword>
<name>A0A482W544_ASBVE</name>
<keyword evidence="7" id="KW-0829">Tyrosine-protein kinase</keyword>